<keyword evidence="3" id="KW-1185">Reference proteome</keyword>
<dbReference type="Proteomes" id="UP000215145">
    <property type="component" value="Unassembled WGS sequence"/>
</dbReference>
<evidence type="ECO:0000313" key="3">
    <source>
        <dbReference type="Proteomes" id="UP000215145"/>
    </source>
</evidence>
<gene>
    <name evidence="2" type="ORF">CGZ75_13920</name>
</gene>
<feature type="region of interest" description="Disordered" evidence="1">
    <location>
        <begin position="238"/>
        <end position="313"/>
    </location>
</feature>
<dbReference type="RefSeq" id="WP_089524904.1">
    <property type="nucleotide sequence ID" value="NZ_NMUQ01000002.1"/>
</dbReference>
<dbReference type="EMBL" id="NMUQ01000002">
    <property type="protein sequence ID" value="OXM14081.1"/>
    <property type="molecule type" value="Genomic_DNA"/>
</dbReference>
<accession>A0A229NW41</accession>
<comment type="caution">
    <text evidence="2">The sequence shown here is derived from an EMBL/GenBank/DDBJ whole genome shotgun (WGS) entry which is preliminary data.</text>
</comment>
<protein>
    <submittedName>
        <fullName evidence="2">Uncharacterized protein</fullName>
    </submittedName>
</protein>
<reference evidence="2 3" key="1">
    <citation type="submission" date="2017-07" db="EMBL/GenBank/DDBJ databases">
        <title>Paenibacillus herberti R33 genome sequencing and assembly.</title>
        <authorList>
            <person name="Su W."/>
        </authorList>
    </citation>
    <scope>NUCLEOTIDE SEQUENCE [LARGE SCALE GENOMIC DNA]</scope>
    <source>
        <strain evidence="2 3">R33</strain>
    </source>
</reference>
<organism evidence="2 3">
    <name type="scientific">Paenibacillus herberti</name>
    <dbReference type="NCBI Taxonomy" id="1619309"/>
    <lineage>
        <taxon>Bacteria</taxon>
        <taxon>Bacillati</taxon>
        <taxon>Bacillota</taxon>
        <taxon>Bacilli</taxon>
        <taxon>Bacillales</taxon>
        <taxon>Paenibacillaceae</taxon>
        <taxon>Paenibacillus</taxon>
    </lineage>
</organism>
<proteinExistence type="predicted"/>
<dbReference type="AlphaFoldDB" id="A0A229NW41"/>
<evidence type="ECO:0000313" key="2">
    <source>
        <dbReference type="EMBL" id="OXM14081.1"/>
    </source>
</evidence>
<dbReference type="OrthoDB" id="2677361at2"/>
<sequence>MIIPNFPSDLLEEHQRWHHVNHVTNNNPPPIGWGDRFLSFHRQYIRKVLSWYQSQGYDMRLVQPWTEVPQGIRMSPCYDRNAEMRLRFQPQSFATSDEMGRYLERLHACIHDVGSVLFNEPILQDLDLAPRSTYFYNIHGMIDNWYSNWERAMGGGMPPQQGFQSAPPGFPGMMSGMQQGMPGPGFMPGMQQGMPGPGFMPGMQQGMPGPGFMPGMQQGMPGPGFMPGMQQGMPGMPGMGGRTRGPKAGPVNKVKGFTPPTPESEVVYSSASRKSPPGAVRKAAPGTARKASGGKRRSAAAKPSFVASSRRRK</sequence>
<name>A0A229NW41_9BACL</name>
<evidence type="ECO:0000256" key="1">
    <source>
        <dbReference type="SAM" id="MobiDB-lite"/>
    </source>
</evidence>